<evidence type="ECO:0000256" key="1">
    <source>
        <dbReference type="SAM" id="SignalP"/>
    </source>
</evidence>
<proteinExistence type="predicted"/>
<accession>Q9RRS1</accession>
<dbReference type="PIR" id="G75275">
    <property type="entry name" value="G75275"/>
</dbReference>
<feature type="chain" id="PRO_5004332244" evidence="1">
    <location>
        <begin position="32"/>
        <end position="157"/>
    </location>
</feature>
<keyword evidence="3" id="KW-1185">Reference proteome</keyword>
<dbReference type="EMBL" id="AE000513">
    <property type="protein sequence ID" value="AAF11969.1"/>
    <property type="molecule type" value="Genomic_DNA"/>
</dbReference>
<dbReference type="STRING" id="243230.DR_2414"/>
<feature type="signal peptide" evidence="1">
    <location>
        <begin position="1"/>
        <end position="31"/>
    </location>
</feature>
<dbReference type="PATRIC" id="fig|243230.17.peg.2650"/>
<evidence type="ECO:0000313" key="3">
    <source>
        <dbReference type="Proteomes" id="UP000002524"/>
    </source>
</evidence>
<dbReference type="PaxDb" id="243230-DR_2414"/>
<dbReference type="Proteomes" id="UP000002524">
    <property type="component" value="Chromosome 1"/>
</dbReference>
<dbReference type="AlphaFoldDB" id="Q9RRS1"/>
<reference evidence="2 3" key="1">
    <citation type="journal article" date="1999" name="Science">
        <title>Genome sequence of the radioresistant bacterium Deinococcus radiodurans R1.</title>
        <authorList>
            <person name="White O."/>
            <person name="Eisen J.A."/>
            <person name="Heidelberg J.F."/>
            <person name="Hickey E.K."/>
            <person name="Peterson J.D."/>
            <person name="Dodson R.J."/>
            <person name="Haft D.H."/>
            <person name="Gwinn M.L."/>
            <person name="Nelson W.C."/>
            <person name="Richardson D.L."/>
            <person name="Moffat K.S."/>
            <person name="Qin H."/>
            <person name="Jiang L."/>
            <person name="Pamphile W."/>
            <person name="Crosby M."/>
            <person name="Shen M."/>
            <person name="Vamathevan J.J."/>
            <person name="Lam P."/>
            <person name="McDonald L."/>
            <person name="Utterback T."/>
            <person name="Zalewski C."/>
            <person name="Makarova K.S."/>
            <person name="Aravind L."/>
            <person name="Daly M.J."/>
            <person name="Minton K.W."/>
            <person name="Fleischmann R.D."/>
            <person name="Ketchum K.A."/>
            <person name="Nelson K.E."/>
            <person name="Salzberg S."/>
            <person name="Smith H.O."/>
            <person name="Venter J.C."/>
            <person name="Fraser C.M."/>
        </authorList>
    </citation>
    <scope>NUCLEOTIDE SEQUENCE [LARGE SCALE GENOMIC DNA]</scope>
    <source>
        <strain evidence="3">ATCC 13939 / DSM 20539 / JCM 16871 / LMG 4051 / NBRC 15346 / NCIMB 9279 / R1 / VKM B-1422</strain>
    </source>
</reference>
<keyword evidence="1" id="KW-0732">Signal</keyword>
<dbReference type="EnsemblBacteria" id="AAF11969">
    <property type="protein sequence ID" value="AAF11969"/>
    <property type="gene ID" value="DR_2414"/>
</dbReference>
<dbReference type="HOGENOM" id="CLU_151193_0_0_0"/>
<dbReference type="KEGG" id="dra:DR_2414"/>
<evidence type="ECO:0000313" key="2">
    <source>
        <dbReference type="EMBL" id="AAF11969.1"/>
    </source>
</evidence>
<protein>
    <submittedName>
        <fullName evidence="2">Uncharacterized protein</fullName>
    </submittedName>
</protein>
<sequence length="157" mass="17059">MACPRLDTLQMMKRTSLALLALMVFATPAQALKLIVWDPDFKNKVAYGESIAGKFNVKFDKNYSGPVVALFSQTDEEKDRGTYAGLRSSYEGALRGGQLLIDTDSDGVPNTASRSGAGNDKSFVPLKKLLQPYKLSVDVQPTSLLLPPANSMMVLGR</sequence>
<dbReference type="InParanoid" id="Q9RRS1"/>
<dbReference type="OrthoDB" id="72368at2"/>
<name>Q9RRS1_DEIRA</name>
<organism evidence="2 3">
    <name type="scientific">Deinococcus radiodurans (strain ATCC 13939 / DSM 20539 / JCM 16871 / CCUG 27074 / LMG 4051 / NBRC 15346 / NCIMB 9279 / VKM B-1422 / R1)</name>
    <dbReference type="NCBI Taxonomy" id="243230"/>
    <lineage>
        <taxon>Bacteria</taxon>
        <taxon>Thermotogati</taxon>
        <taxon>Deinococcota</taxon>
        <taxon>Deinococci</taxon>
        <taxon>Deinococcales</taxon>
        <taxon>Deinococcaceae</taxon>
        <taxon>Deinococcus</taxon>
    </lineage>
</organism>
<gene>
    <name evidence="2" type="ordered locus">DR_2414</name>
</gene>